<dbReference type="PANTHER" id="PTHR12526:SF636">
    <property type="entry name" value="BLL3647 PROTEIN"/>
    <property type="match status" value="1"/>
</dbReference>
<proteinExistence type="predicted"/>
<dbReference type="CDD" id="cd03801">
    <property type="entry name" value="GT4_PimA-like"/>
    <property type="match status" value="1"/>
</dbReference>
<dbReference type="EMBL" id="QFYR01000001">
    <property type="protein sequence ID" value="RAK57353.1"/>
    <property type="molecule type" value="Genomic_DNA"/>
</dbReference>
<evidence type="ECO:0000313" key="1">
    <source>
        <dbReference type="EMBL" id="RAK57353.1"/>
    </source>
</evidence>
<dbReference type="PANTHER" id="PTHR12526">
    <property type="entry name" value="GLYCOSYLTRANSFERASE"/>
    <property type="match status" value="1"/>
</dbReference>
<keyword evidence="2" id="KW-1185">Reference proteome</keyword>
<dbReference type="Pfam" id="PF13692">
    <property type="entry name" value="Glyco_trans_1_4"/>
    <property type="match status" value="1"/>
</dbReference>
<dbReference type="SUPFAM" id="SSF53756">
    <property type="entry name" value="UDP-Glycosyltransferase/glycogen phosphorylase"/>
    <property type="match status" value="1"/>
</dbReference>
<dbReference type="Gene3D" id="3.40.50.2000">
    <property type="entry name" value="Glycogen Phosphorylase B"/>
    <property type="match status" value="1"/>
</dbReference>
<comment type="caution">
    <text evidence="1">The sequence shown here is derived from an EMBL/GenBank/DDBJ whole genome shotgun (WGS) entry which is preliminary data.</text>
</comment>
<evidence type="ECO:0000313" key="2">
    <source>
        <dbReference type="Proteomes" id="UP000249725"/>
    </source>
</evidence>
<dbReference type="GO" id="GO:0016757">
    <property type="term" value="F:glycosyltransferase activity"/>
    <property type="evidence" value="ECO:0007669"/>
    <property type="project" value="TreeGrafter"/>
</dbReference>
<gene>
    <name evidence="1" type="ORF">DJ018_05275</name>
</gene>
<accession>A0A328AQQ1</accession>
<name>A0A328AQQ1_9CAUL</name>
<dbReference type="AlphaFoldDB" id="A0A328AQQ1"/>
<dbReference type="Proteomes" id="UP000249725">
    <property type="component" value="Unassembled WGS sequence"/>
</dbReference>
<sequence length="554" mass="59428">MQRNLVAFRFEPDGYDLKGPKLMGRQAAGNGFLRAAVAARGDAPLIGYGPSPQSGEAFAQLVREIDPAASTAWLDAMAFDQFAQIGVCHRPDAALVAEAQLRLRTGPGRYSLTGVTHTLSTRTMMDGMAAYAAAPLEPWDAVVCTSRSAVSVIETVLAEQRDYLAWRFGAQIPPSGPQLPVIPLGVHATDFVIDDEARAAARAGLNIAEGETVALFAGRLAFSDKAHPFAMFAGLEAVAARTGRKITLLLAGKFPARLHEEAFRTGVLAFCPSVRVIFVDGANALAYRQGWRAADLFVSLADSIQETFGLTPLEAMAAGLPVVVSDWDGYRETVRDGIDGFRIRTLAPEAGSGELLAAALESETYNAGRFAWRTAVGTFVDLDQLIDRLTALVEQPELRRRLGASGQARARAEFDWAVVYRQYQALWRELNARRQAVVAEPSTAARLASAPRGYAGRIDPYRLFGHYPTEQITAATRFILRPGADGEAFARRSQHTLFLESFAPPERALLALQRLAAGPATVAQIAAAAGASEHHAILLCGSLGKMGLIAAEAA</sequence>
<protein>
    <submittedName>
        <fullName evidence="1">Uncharacterized protein</fullName>
    </submittedName>
</protein>
<organism evidence="1 2">
    <name type="scientific">Phenylobacterium deserti</name>
    <dbReference type="NCBI Taxonomy" id="1914756"/>
    <lineage>
        <taxon>Bacteria</taxon>
        <taxon>Pseudomonadati</taxon>
        <taxon>Pseudomonadota</taxon>
        <taxon>Alphaproteobacteria</taxon>
        <taxon>Caulobacterales</taxon>
        <taxon>Caulobacteraceae</taxon>
        <taxon>Phenylobacterium</taxon>
    </lineage>
</organism>
<reference evidence="2" key="1">
    <citation type="submission" date="2018-05" db="EMBL/GenBank/DDBJ databases">
        <authorList>
            <person name="Li X."/>
        </authorList>
    </citation>
    <scope>NUCLEOTIDE SEQUENCE [LARGE SCALE GENOMIC DNA]</scope>
    <source>
        <strain evidence="2">YIM 73061</strain>
    </source>
</reference>
<dbReference type="RefSeq" id="WP_111513805.1">
    <property type="nucleotide sequence ID" value="NZ_QFYR01000001.1"/>
</dbReference>
<dbReference type="OrthoDB" id="5490290at2"/>